<sequence length="191" mass="20680">MTRLMGRIASVAVPRWAMWAAVGVLAVSGYGTGRLHEARRGADAHAQYVAGQAEQVVVIVKKQTEVVTVVETKYRDRIHTIHTEGVAIESIIPDLITPADIERFAVNVGFVRLLDAGWDGSVAGPASDSDREPAGISLDEVAAVQVGNATSCRIWREQVYGWREFYAKQQVAVNGEAGEWYVAAPLIGPPQ</sequence>
<evidence type="ECO:0000313" key="2">
    <source>
        <dbReference type="Proteomes" id="UP000583752"/>
    </source>
</evidence>
<accession>A0A848HUB3</accession>
<dbReference type="RefSeq" id="WP_169467063.1">
    <property type="nucleotide sequence ID" value="NZ_JABBGG010000007.1"/>
</dbReference>
<name>A0A848HUB3_9BURK</name>
<dbReference type="AlphaFoldDB" id="A0A848HUB3"/>
<comment type="caution">
    <text evidence="1">The sequence shown here is derived from an EMBL/GenBank/DDBJ whole genome shotgun (WGS) entry which is preliminary data.</text>
</comment>
<dbReference type="EMBL" id="JABBGG010000007">
    <property type="protein sequence ID" value="NML62278.1"/>
    <property type="molecule type" value="Genomic_DNA"/>
</dbReference>
<reference evidence="1 2" key="1">
    <citation type="submission" date="2020-04" db="EMBL/GenBank/DDBJ databases">
        <title>Massilia sp. RP-1-19 isolated from soil.</title>
        <authorList>
            <person name="Dahal R.H."/>
        </authorList>
    </citation>
    <scope>NUCLEOTIDE SEQUENCE [LARGE SCALE GENOMIC DNA]</scope>
    <source>
        <strain evidence="1 2">RP-1-19</strain>
    </source>
</reference>
<dbReference type="Proteomes" id="UP000583752">
    <property type="component" value="Unassembled WGS sequence"/>
</dbReference>
<gene>
    <name evidence="1" type="ORF">HHL21_14570</name>
</gene>
<keyword evidence="2" id="KW-1185">Reference proteome</keyword>
<organism evidence="1 2">
    <name type="scientific">Massilia polaris</name>
    <dbReference type="NCBI Taxonomy" id="2728846"/>
    <lineage>
        <taxon>Bacteria</taxon>
        <taxon>Pseudomonadati</taxon>
        <taxon>Pseudomonadota</taxon>
        <taxon>Betaproteobacteria</taxon>
        <taxon>Burkholderiales</taxon>
        <taxon>Oxalobacteraceae</taxon>
        <taxon>Telluria group</taxon>
        <taxon>Massilia</taxon>
    </lineage>
</organism>
<protein>
    <submittedName>
        <fullName evidence="1">Uncharacterized protein</fullName>
    </submittedName>
</protein>
<proteinExistence type="predicted"/>
<evidence type="ECO:0000313" key="1">
    <source>
        <dbReference type="EMBL" id="NML62278.1"/>
    </source>
</evidence>